<name>A0ABR4BDF3_9LECA</name>
<feature type="compositionally biased region" description="Basic and acidic residues" evidence="1">
    <location>
        <begin position="94"/>
        <end position="126"/>
    </location>
</feature>
<feature type="compositionally biased region" description="Gly residues" evidence="1">
    <location>
        <begin position="148"/>
        <end position="161"/>
    </location>
</feature>
<feature type="compositionally biased region" description="Basic and acidic residues" evidence="1">
    <location>
        <begin position="13"/>
        <end position="24"/>
    </location>
</feature>
<dbReference type="Proteomes" id="UP001590951">
    <property type="component" value="Unassembled WGS sequence"/>
</dbReference>
<gene>
    <name evidence="3" type="ORF">ABVK25_004708</name>
</gene>
<keyword evidence="4" id="KW-1185">Reference proteome</keyword>
<evidence type="ECO:0000259" key="2">
    <source>
        <dbReference type="Pfam" id="PF20516"/>
    </source>
</evidence>
<protein>
    <recommendedName>
        <fullName evidence="2">PD-(D/E)XK nuclease-like domain-containing protein</fullName>
    </recommendedName>
</protein>
<dbReference type="EMBL" id="JBHFEH010000013">
    <property type="protein sequence ID" value="KAL2054886.1"/>
    <property type="molecule type" value="Genomic_DNA"/>
</dbReference>
<proteinExistence type="predicted"/>
<feature type="compositionally biased region" description="Low complexity" evidence="1">
    <location>
        <begin position="41"/>
        <end position="55"/>
    </location>
</feature>
<dbReference type="InterPro" id="IPR046797">
    <property type="entry name" value="PDDEXK_12"/>
</dbReference>
<feature type="region of interest" description="Disordered" evidence="1">
    <location>
        <begin position="13"/>
        <end position="214"/>
    </location>
</feature>
<feature type="compositionally biased region" description="Low complexity" evidence="1">
    <location>
        <begin position="192"/>
        <end position="207"/>
    </location>
</feature>
<accession>A0ABR4BDF3</accession>
<evidence type="ECO:0000313" key="3">
    <source>
        <dbReference type="EMBL" id="KAL2054886.1"/>
    </source>
</evidence>
<organism evidence="3 4">
    <name type="scientific">Lepraria finkii</name>
    <dbReference type="NCBI Taxonomy" id="1340010"/>
    <lineage>
        <taxon>Eukaryota</taxon>
        <taxon>Fungi</taxon>
        <taxon>Dikarya</taxon>
        <taxon>Ascomycota</taxon>
        <taxon>Pezizomycotina</taxon>
        <taxon>Lecanoromycetes</taxon>
        <taxon>OSLEUM clade</taxon>
        <taxon>Lecanoromycetidae</taxon>
        <taxon>Lecanorales</taxon>
        <taxon>Lecanorineae</taxon>
        <taxon>Stereocaulaceae</taxon>
        <taxon>Lepraria</taxon>
    </lineage>
</organism>
<sequence length="563" mass="63194">MVKYRTVLEKLREQHASDDARDSIPDWLDTLCDGPSLSKNSPPTASPPCTSASSPPATPPHLRTRRRPLPRKPLQTSEGNEGPPPRSSLKRKMNNRDGDAEEQLPRVLRDKAALRKPAKYRDEKEQVLYGQTSPVRGLGSPQKQQARGRGGGATSGQGHTIGSGQLTAGLRLVPQDISPGNPTTPVKGQGRGSSSPARRPQSPSKSSHASDRTGWMARLKPGVRFLDPSECLHDREVKLSARNFWLNYIRSDNHDCFIPSYFEKEIVRQETTPNKTKDRMPKGSFTDIKDGWYGNFHESELNFLFNEVCDVIKMARKYRNTRCTEAHWMAVVVHPLLRVVRRLVKYERDGFEKLEVADMTSVNLNTYHAPRDPNDDSKPLNKRIDAALGLSLTSIERDFLINANYRDTVPSINPILGEFGPLNPFFAHFEVKLPDTDRASGPQMGTWAAAEFSKREFEGYSLDMPIASISIVGDVWELWVAYPEGFGEEVPENVDYGPCVLMGSVPIGNTTGVQGVFQILQYLCQCADWGVKEYRGWFEREILRKYGWVPEEEKAKGKGKMKA</sequence>
<evidence type="ECO:0000313" key="4">
    <source>
        <dbReference type="Proteomes" id="UP001590951"/>
    </source>
</evidence>
<dbReference type="Pfam" id="PF20516">
    <property type="entry name" value="PDDEXK_12"/>
    <property type="match status" value="1"/>
</dbReference>
<comment type="caution">
    <text evidence="3">The sequence shown here is derived from an EMBL/GenBank/DDBJ whole genome shotgun (WGS) entry which is preliminary data.</text>
</comment>
<reference evidence="3 4" key="1">
    <citation type="submission" date="2024-09" db="EMBL/GenBank/DDBJ databases">
        <title>Rethinking Asexuality: The Enigmatic Case of Functional Sexual Genes in Lepraria (Stereocaulaceae).</title>
        <authorList>
            <person name="Doellman M."/>
            <person name="Sun Y."/>
            <person name="Barcenas-Pena A."/>
            <person name="Lumbsch H.T."/>
            <person name="Grewe F."/>
        </authorList>
    </citation>
    <scope>NUCLEOTIDE SEQUENCE [LARGE SCALE GENOMIC DNA]</scope>
    <source>
        <strain evidence="3 4">Grewe 0041</strain>
    </source>
</reference>
<evidence type="ECO:0000256" key="1">
    <source>
        <dbReference type="SAM" id="MobiDB-lite"/>
    </source>
</evidence>
<feature type="domain" description="PD-(D/E)XK nuclease-like" evidence="2">
    <location>
        <begin position="300"/>
        <end position="535"/>
    </location>
</feature>